<evidence type="ECO:0000256" key="1">
    <source>
        <dbReference type="SAM" id="MobiDB-lite"/>
    </source>
</evidence>
<keyword evidence="3" id="KW-1185">Reference proteome</keyword>
<feature type="compositionally biased region" description="Basic and acidic residues" evidence="1">
    <location>
        <begin position="1"/>
        <end position="16"/>
    </location>
</feature>
<accession>A0ABQ5K6Y2</accession>
<proteinExistence type="predicted"/>
<protein>
    <submittedName>
        <fullName evidence="2">Uncharacterized protein</fullName>
    </submittedName>
</protein>
<gene>
    <name evidence="2" type="ORF">ADUPG1_004904</name>
</gene>
<feature type="region of interest" description="Disordered" evidence="1">
    <location>
        <begin position="56"/>
        <end position="75"/>
    </location>
</feature>
<feature type="compositionally biased region" description="Basic residues" evidence="1">
    <location>
        <begin position="136"/>
        <end position="145"/>
    </location>
</feature>
<sequence>MHFISSKHDQKSELETAKNPMSLTVIERNGKLLLDDEAHEPKDKVAGDLELTAKPVVQVPDKGEVPGDLSGASHGRIARRNCKPCSSIGVPDVLHTMPTRKGNVAPGHPETPSSSTMVIKRPGTSHEWSVCSVTKKMSHKKKSPEKRRSKEAARAKPSSQEKKHDLEDSKSEKTAKHSKDESQSDSFEMESEPKGSERVKEAETQMAVDKP</sequence>
<feature type="non-terminal residue" evidence="2">
    <location>
        <position position="211"/>
    </location>
</feature>
<feature type="compositionally biased region" description="Basic and acidic residues" evidence="1">
    <location>
        <begin position="191"/>
        <end position="211"/>
    </location>
</feature>
<comment type="caution">
    <text evidence="2">The sequence shown here is derived from an EMBL/GenBank/DDBJ whole genome shotgun (WGS) entry which is preliminary data.</text>
</comment>
<dbReference type="Proteomes" id="UP001057375">
    <property type="component" value="Unassembled WGS sequence"/>
</dbReference>
<feature type="region of interest" description="Disordered" evidence="1">
    <location>
        <begin position="1"/>
        <end position="22"/>
    </location>
</feature>
<name>A0ABQ5K6Y2_9EUKA</name>
<feature type="compositionally biased region" description="Basic and acidic residues" evidence="1">
    <location>
        <begin position="146"/>
        <end position="182"/>
    </location>
</feature>
<feature type="region of interest" description="Disordered" evidence="1">
    <location>
        <begin position="97"/>
        <end position="211"/>
    </location>
</feature>
<dbReference type="EMBL" id="BQXS01007693">
    <property type="protein sequence ID" value="GKT28334.1"/>
    <property type="molecule type" value="Genomic_DNA"/>
</dbReference>
<organism evidence="2 3">
    <name type="scientific">Aduncisulcus paluster</name>
    <dbReference type="NCBI Taxonomy" id="2918883"/>
    <lineage>
        <taxon>Eukaryota</taxon>
        <taxon>Metamonada</taxon>
        <taxon>Carpediemonas-like organisms</taxon>
        <taxon>Aduncisulcus</taxon>
    </lineage>
</organism>
<reference evidence="2" key="1">
    <citation type="submission" date="2022-03" db="EMBL/GenBank/DDBJ databases">
        <title>Draft genome sequence of Aduncisulcus paluster, a free-living microaerophilic Fornicata.</title>
        <authorList>
            <person name="Yuyama I."/>
            <person name="Kume K."/>
            <person name="Tamura T."/>
            <person name="Inagaki Y."/>
            <person name="Hashimoto T."/>
        </authorList>
    </citation>
    <scope>NUCLEOTIDE SEQUENCE</scope>
    <source>
        <strain evidence="2">NY0171</strain>
    </source>
</reference>
<evidence type="ECO:0000313" key="2">
    <source>
        <dbReference type="EMBL" id="GKT28334.1"/>
    </source>
</evidence>
<evidence type="ECO:0000313" key="3">
    <source>
        <dbReference type="Proteomes" id="UP001057375"/>
    </source>
</evidence>